<evidence type="ECO:0000313" key="2">
    <source>
        <dbReference type="EMBL" id="AEP08514.1"/>
    </source>
</evidence>
<accession>G2KP06</accession>
<dbReference type="OrthoDB" id="9819932at2"/>
<keyword evidence="1" id="KW-0812">Transmembrane</keyword>
<dbReference type="KEGG" id="mai:MICA_168"/>
<dbReference type="AlphaFoldDB" id="G2KP06"/>
<evidence type="ECO:0000313" key="3">
    <source>
        <dbReference type="Proteomes" id="UP000009286"/>
    </source>
</evidence>
<name>G2KP06_MICAA</name>
<proteinExistence type="predicted"/>
<protein>
    <submittedName>
        <fullName evidence="2">Uncharacterized protein</fullName>
    </submittedName>
</protein>
<evidence type="ECO:0000256" key="1">
    <source>
        <dbReference type="SAM" id="Phobius"/>
    </source>
</evidence>
<keyword evidence="1" id="KW-1133">Transmembrane helix</keyword>
<feature type="transmembrane region" description="Helical" evidence="1">
    <location>
        <begin position="12"/>
        <end position="32"/>
    </location>
</feature>
<dbReference type="Proteomes" id="UP000009286">
    <property type="component" value="Chromosome"/>
</dbReference>
<gene>
    <name evidence="2" type="ordered locus">MICA_168</name>
</gene>
<keyword evidence="1" id="KW-0472">Membrane</keyword>
<keyword evidence="3" id="KW-1185">Reference proteome</keyword>
<dbReference type="EMBL" id="CP002382">
    <property type="protein sequence ID" value="AEP08514.1"/>
    <property type="molecule type" value="Genomic_DNA"/>
</dbReference>
<reference evidence="2 3" key="1">
    <citation type="journal article" date="2011" name="BMC Genomics">
        <title>Genomic insights into an obligate epibiotic bacterial predator: Micavibrio aeruginosavorus ARL-13.</title>
        <authorList>
            <person name="Wang Z."/>
            <person name="Kadouri D."/>
            <person name="Wu M."/>
        </authorList>
    </citation>
    <scope>NUCLEOTIDE SEQUENCE [LARGE SCALE GENOMIC DNA]</scope>
    <source>
        <strain evidence="2 3">ARL-13</strain>
    </source>
</reference>
<dbReference type="HOGENOM" id="CLU_1183943_0_0_5"/>
<organism evidence="2 3">
    <name type="scientific">Micavibrio aeruginosavorus (strain ARL-13)</name>
    <dbReference type="NCBI Taxonomy" id="856793"/>
    <lineage>
        <taxon>Bacteria</taxon>
        <taxon>Pseudomonadati</taxon>
        <taxon>Bdellovibrionota</taxon>
        <taxon>Bdellovibrionia</taxon>
        <taxon>Bdellovibrionales</taxon>
        <taxon>Pseudobdellovibrionaceae</taxon>
        <taxon>Micavibrio</taxon>
    </lineage>
</organism>
<sequence>MKHFQDRRNERGNVFFYIFVGVALFGALSFAISQGNRGSVQTLERDRDKLLASDIIEYGETMARAVAQIRLRGATASQVSFAHDDLPVTYGTPGTNPDFEVFDPTGGGVVLKTIDASSGVGVPSMLFTGSNEFIGAGTTAGTAASADLIMLVRDLRADVCKWINVLVDIQNDGDAIPVDAQADFTLFDGTYAGAQTLGDDDAGDRLRNHSSGCFRDTAANQYVFYRVLIAR</sequence>
<dbReference type="RefSeq" id="WP_014101737.1">
    <property type="nucleotide sequence ID" value="NC_016026.1"/>
</dbReference>